<dbReference type="Proteomes" id="UP001459277">
    <property type="component" value="Unassembled WGS sequence"/>
</dbReference>
<name>A0AAW2C5S0_9ROSI</name>
<evidence type="ECO:0000313" key="2">
    <source>
        <dbReference type="Proteomes" id="UP001459277"/>
    </source>
</evidence>
<evidence type="ECO:0000313" key="1">
    <source>
        <dbReference type="EMBL" id="KAK9993519.1"/>
    </source>
</evidence>
<dbReference type="AlphaFoldDB" id="A0AAW2C5S0"/>
<keyword evidence="2" id="KW-1185">Reference proteome</keyword>
<organism evidence="1 2">
    <name type="scientific">Lithocarpus litseifolius</name>
    <dbReference type="NCBI Taxonomy" id="425828"/>
    <lineage>
        <taxon>Eukaryota</taxon>
        <taxon>Viridiplantae</taxon>
        <taxon>Streptophyta</taxon>
        <taxon>Embryophyta</taxon>
        <taxon>Tracheophyta</taxon>
        <taxon>Spermatophyta</taxon>
        <taxon>Magnoliopsida</taxon>
        <taxon>eudicotyledons</taxon>
        <taxon>Gunneridae</taxon>
        <taxon>Pentapetalae</taxon>
        <taxon>rosids</taxon>
        <taxon>fabids</taxon>
        <taxon>Fagales</taxon>
        <taxon>Fagaceae</taxon>
        <taxon>Lithocarpus</taxon>
    </lineage>
</organism>
<gene>
    <name evidence="1" type="ORF">SO802_023222</name>
</gene>
<dbReference type="EMBL" id="JAZDWU010000008">
    <property type="protein sequence ID" value="KAK9993519.1"/>
    <property type="molecule type" value="Genomic_DNA"/>
</dbReference>
<protein>
    <submittedName>
        <fullName evidence="1">Uncharacterized protein</fullName>
    </submittedName>
</protein>
<reference evidence="1 2" key="1">
    <citation type="submission" date="2024-01" db="EMBL/GenBank/DDBJ databases">
        <title>A telomere-to-telomere, gap-free genome of sweet tea (Lithocarpus litseifolius).</title>
        <authorList>
            <person name="Zhou J."/>
        </authorList>
    </citation>
    <scope>NUCLEOTIDE SEQUENCE [LARGE SCALE GENOMIC DNA]</scope>
    <source>
        <strain evidence="1">Zhou-2022a</strain>
        <tissue evidence="1">Leaf</tissue>
    </source>
</reference>
<comment type="caution">
    <text evidence="1">The sequence shown here is derived from an EMBL/GenBank/DDBJ whole genome shotgun (WGS) entry which is preliminary data.</text>
</comment>
<sequence length="188" mass="20842">MSPLPCSDARTIGTNQRHSSMALTCKISTESDFALLESILRHLLGEIEVGSLGNSAIFGRSSSFGSLYPCLTENWGELPLKEDDSEDMVLYGVLRDAVNVGWVPFPSLAPVPTKSFNFGSQVITSEPDLFVSVKSKPDISSSSDKSHNSFLILWVFCVFVSQENFWVYGFARDWVQACTMREFSKFCA</sequence>
<accession>A0AAW2C5S0</accession>
<proteinExistence type="predicted"/>